<dbReference type="PANTHER" id="PTHR48075:SF5">
    <property type="entry name" value="3-HYDROXYBUTYRYL-COA DEHYDROGENASE"/>
    <property type="match status" value="1"/>
</dbReference>
<dbReference type="GO" id="GO:0070403">
    <property type="term" value="F:NAD+ binding"/>
    <property type="evidence" value="ECO:0007669"/>
    <property type="project" value="InterPro"/>
</dbReference>
<feature type="binding site" evidence="5">
    <location>
        <position position="275"/>
    </location>
    <ligand>
        <name>NAD(+)</name>
        <dbReference type="ChEBI" id="CHEBI:57540"/>
    </ligand>
</feature>
<dbReference type="PIRSF" id="PIRSF000105">
    <property type="entry name" value="HCDH"/>
    <property type="match status" value="1"/>
</dbReference>
<evidence type="ECO:0000256" key="5">
    <source>
        <dbReference type="PIRSR" id="PIRSR000105-2"/>
    </source>
</evidence>
<feature type="binding site" evidence="5">
    <location>
        <position position="144"/>
    </location>
    <ligand>
        <name>NAD(+)</name>
        <dbReference type="ChEBI" id="CHEBI:57540"/>
    </ligand>
</feature>
<dbReference type="SUPFAM" id="SSF51735">
    <property type="entry name" value="NAD(P)-binding Rossmann-fold domains"/>
    <property type="match status" value="1"/>
</dbReference>
<dbReference type="GO" id="GO:0019605">
    <property type="term" value="P:butyrate metabolic process"/>
    <property type="evidence" value="ECO:0007669"/>
    <property type="project" value="UniProtKB-UniPathway"/>
</dbReference>
<evidence type="ECO:0000256" key="3">
    <source>
        <dbReference type="ARBA" id="ARBA00023002"/>
    </source>
</evidence>
<feature type="domain" description="3-hydroxyacyl-CoA dehydrogenase NAD binding" evidence="7">
    <location>
        <begin position="7"/>
        <end position="184"/>
    </location>
</feature>
<dbReference type="SUPFAM" id="SSF48179">
    <property type="entry name" value="6-phosphogluconate dehydrogenase C-terminal domain-like"/>
    <property type="match status" value="1"/>
</dbReference>
<dbReference type="Gene3D" id="3.40.50.720">
    <property type="entry name" value="NAD(P)-binding Rossmann-like Domain"/>
    <property type="match status" value="1"/>
</dbReference>
<dbReference type="Pfam" id="PF02737">
    <property type="entry name" value="3HCDH_N"/>
    <property type="match status" value="1"/>
</dbReference>
<name>A0A2T2XK62_9FIRM</name>
<gene>
    <name evidence="8" type="ORF">C7B46_02885</name>
</gene>
<dbReference type="InterPro" id="IPR006176">
    <property type="entry name" value="3-OHacyl-CoA_DH_NAD-bd"/>
</dbReference>
<dbReference type="InterPro" id="IPR036291">
    <property type="entry name" value="NAD(P)-bd_dom_sf"/>
</dbReference>
<evidence type="ECO:0000259" key="7">
    <source>
        <dbReference type="Pfam" id="PF02737"/>
    </source>
</evidence>
<evidence type="ECO:0000313" key="8">
    <source>
        <dbReference type="EMBL" id="PSR34875.1"/>
    </source>
</evidence>
<evidence type="ECO:0000256" key="2">
    <source>
        <dbReference type="ARBA" id="ARBA00009463"/>
    </source>
</evidence>
<accession>A0A2T2XK62</accession>
<dbReference type="AlphaFoldDB" id="A0A2T2XK62"/>
<dbReference type="Gene3D" id="1.10.1040.10">
    <property type="entry name" value="N-(1-d-carboxylethyl)-l-norvaline Dehydrogenase, domain 2"/>
    <property type="match status" value="1"/>
</dbReference>
<organism evidence="8 9">
    <name type="scientific">Sulfobacillus benefaciens</name>
    <dbReference type="NCBI Taxonomy" id="453960"/>
    <lineage>
        <taxon>Bacteria</taxon>
        <taxon>Bacillati</taxon>
        <taxon>Bacillota</taxon>
        <taxon>Clostridia</taxon>
        <taxon>Eubacteriales</taxon>
        <taxon>Clostridiales Family XVII. Incertae Sedis</taxon>
        <taxon>Sulfobacillus</taxon>
    </lineage>
</organism>
<keyword evidence="3" id="KW-0560">Oxidoreductase</keyword>
<protein>
    <submittedName>
        <fullName evidence="8">3-hydroxybutyryl-CoA dehydrogenase</fullName>
    </submittedName>
</protein>
<dbReference type="InterPro" id="IPR006108">
    <property type="entry name" value="3HC_DH_C"/>
</dbReference>
<reference evidence="8 9" key="1">
    <citation type="journal article" date="2014" name="BMC Genomics">
        <title>Comparison of environmental and isolate Sulfobacillus genomes reveals diverse carbon, sulfur, nitrogen, and hydrogen metabolisms.</title>
        <authorList>
            <person name="Justice N.B."/>
            <person name="Norman A."/>
            <person name="Brown C.T."/>
            <person name="Singh A."/>
            <person name="Thomas B.C."/>
            <person name="Banfield J.F."/>
        </authorList>
    </citation>
    <scope>NUCLEOTIDE SEQUENCE [LARGE SCALE GENOMIC DNA]</scope>
    <source>
        <strain evidence="8">AMDSBA4</strain>
    </source>
</reference>
<feature type="site" description="Important for catalytic activity" evidence="4">
    <location>
        <position position="141"/>
    </location>
</feature>
<proteinExistence type="inferred from homology"/>
<evidence type="ECO:0000256" key="1">
    <source>
        <dbReference type="ARBA" id="ARBA00005086"/>
    </source>
</evidence>
<dbReference type="UniPathway" id="UPA00863"/>
<comment type="similarity">
    <text evidence="2">Belongs to the 3-hydroxyacyl-CoA dehydrogenase family.</text>
</comment>
<dbReference type="PANTHER" id="PTHR48075">
    <property type="entry name" value="3-HYDROXYACYL-COA DEHYDROGENASE FAMILY PROTEIN"/>
    <property type="match status" value="1"/>
</dbReference>
<feature type="binding site" evidence="5">
    <location>
        <position position="97"/>
    </location>
    <ligand>
        <name>NAD(+)</name>
        <dbReference type="ChEBI" id="CHEBI:57540"/>
    </ligand>
</feature>
<dbReference type="InterPro" id="IPR022694">
    <property type="entry name" value="3-OHacyl-CoA_DH"/>
</dbReference>
<feature type="domain" description="3-hydroxyacyl-CoA dehydrogenase C-terminal" evidence="6">
    <location>
        <begin position="187"/>
        <end position="283"/>
    </location>
</feature>
<dbReference type="EMBL" id="PXYW01000005">
    <property type="protein sequence ID" value="PSR34875.1"/>
    <property type="molecule type" value="Genomic_DNA"/>
</dbReference>
<sequence>MSADNLVIVIGSGTMGRGIAQVALSHGFRVHLVDPSTSQREFAHKAISQGIGRALEKGQVPREGTLGWPERLTMGPDWHDRDPAWVIEAIPESLDLKGPLFTQLDQEFGESVWLASNTSSIALTAIQGMARRFPHRVGGLHFFNPVPRMALVEVIAGMATAPDFVTAAHALVKQWGKEPVTVPDRPGFLVNRVARPYYLESLRMVEEGVTDFEACDQVFEGAGFPMGPFRLMDLVGIDVNFSVSQSVFEQTFYDPRYRPHALQQNKIWLGHLGRKSKRGFYAYE</sequence>
<dbReference type="Pfam" id="PF00725">
    <property type="entry name" value="3HCDH"/>
    <property type="match status" value="1"/>
</dbReference>
<evidence type="ECO:0000313" key="9">
    <source>
        <dbReference type="Proteomes" id="UP000242972"/>
    </source>
</evidence>
<dbReference type="InterPro" id="IPR006180">
    <property type="entry name" value="3-OHacyl-CoA_DH_CS"/>
</dbReference>
<feature type="binding site" evidence="5">
    <location>
        <position position="92"/>
    </location>
    <ligand>
        <name>NAD(+)</name>
        <dbReference type="ChEBI" id="CHEBI:57540"/>
    </ligand>
</feature>
<dbReference type="InterPro" id="IPR008927">
    <property type="entry name" value="6-PGluconate_DH-like_C_sf"/>
</dbReference>
<dbReference type="Proteomes" id="UP000242972">
    <property type="component" value="Unassembled WGS sequence"/>
</dbReference>
<keyword evidence="5" id="KW-0520">NAD</keyword>
<evidence type="ECO:0000259" key="6">
    <source>
        <dbReference type="Pfam" id="PF00725"/>
    </source>
</evidence>
<dbReference type="PROSITE" id="PS00067">
    <property type="entry name" value="3HCDH"/>
    <property type="match status" value="1"/>
</dbReference>
<feature type="binding site" evidence="5">
    <location>
        <position position="34"/>
    </location>
    <ligand>
        <name>NAD(+)</name>
        <dbReference type="ChEBI" id="CHEBI:57540"/>
    </ligand>
</feature>
<dbReference type="GO" id="GO:0008691">
    <property type="term" value="F:3-hydroxybutyryl-CoA dehydrogenase activity"/>
    <property type="evidence" value="ECO:0007669"/>
    <property type="project" value="TreeGrafter"/>
</dbReference>
<dbReference type="InterPro" id="IPR013328">
    <property type="entry name" value="6PGD_dom2"/>
</dbReference>
<feature type="binding site" evidence="5">
    <location>
        <position position="119"/>
    </location>
    <ligand>
        <name>NAD(+)</name>
        <dbReference type="ChEBI" id="CHEBI:57540"/>
    </ligand>
</feature>
<dbReference type="GO" id="GO:0006635">
    <property type="term" value="P:fatty acid beta-oxidation"/>
    <property type="evidence" value="ECO:0007669"/>
    <property type="project" value="TreeGrafter"/>
</dbReference>
<comment type="pathway">
    <text evidence="1">Lipid metabolism; butanoate metabolism.</text>
</comment>
<evidence type="ECO:0000256" key="4">
    <source>
        <dbReference type="PIRSR" id="PIRSR000105-1"/>
    </source>
</evidence>
<feature type="binding site" evidence="5">
    <location>
        <begin position="11"/>
        <end position="16"/>
    </location>
    <ligand>
        <name>NAD(+)</name>
        <dbReference type="ChEBI" id="CHEBI:57540"/>
    </ligand>
</feature>
<comment type="caution">
    <text evidence="8">The sequence shown here is derived from an EMBL/GenBank/DDBJ whole genome shotgun (WGS) entry which is preliminary data.</text>
</comment>